<protein>
    <recommendedName>
        <fullName evidence="3">BTB domain-containing protein</fullName>
    </recommendedName>
</protein>
<evidence type="ECO:0000259" key="3">
    <source>
        <dbReference type="PROSITE" id="PS50097"/>
    </source>
</evidence>
<dbReference type="PROSITE" id="PS50088">
    <property type="entry name" value="ANK_REPEAT"/>
    <property type="match status" value="1"/>
</dbReference>
<keyword evidence="1" id="KW-0040">ANK repeat</keyword>
<gene>
    <name evidence="4" type="ORF">M0811_08521</name>
</gene>
<dbReference type="CDD" id="cd18186">
    <property type="entry name" value="BTB_POZ_ZBTB_KLHL-like"/>
    <property type="match status" value="1"/>
</dbReference>
<reference evidence="4" key="1">
    <citation type="submission" date="2022-10" db="EMBL/GenBank/DDBJ databases">
        <title>Novel sulphate-reducing endosymbionts in the free-living metamonad Anaeramoeba.</title>
        <authorList>
            <person name="Jerlstrom-Hultqvist J."/>
            <person name="Cepicka I."/>
            <person name="Gallot-Lavallee L."/>
            <person name="Salas-Leiva D."/>
            <person name="Curtis B.A."/>
            <person name="Zahonova K."/>
            <person name="Pipaliya S."/>
            <person name="Dacks J."/>
            <person name="Roger A.J."/>
        </authorList>
    </citation>
    <scope>NUCLEOTIDE SEQUENCE</scope>
    <source>
        <strain evidence="4">BMAN</strain>
    </source>
</reference>
<organism evidence="4 5">
    <name type="scientific">Anaeramoeba ignava</name>
    <name type="common">Anaerobic marine amoeba</name>
    <dbReference type="NCBI Taxonomy" id="1746090"/>
    <lineage>
        <taxon>Eukaryota</taxon>
        <taxon>Metamonada</taxon>
        <taxon>Anaeramoebidae</taxon>
        <taxon>Anaeramoeba</taxon>
    </lineage>
</organism>
<keyword evidence="2" id="KW-1133">Transmembrane helix</keyword>
<dbReference type="InterPro" id="IPR036770">
    <property type="entry name" value="Ankyrin_rpt-contain_sf"/>
</dbReference>
<dbReference type="SMART" id="SM00248">
    <property type="entry name" value="ANK"/>
    <property type="match status" value="2"/>
</dbReference>
<dbReference type="PANTHER" id="PTHR24410:SF23">
    <property type="entry name" value="BTB DOMAIN-CONTAINING PROTEIN-RELATED"/>
    <property type="match status" value="1"/>
</dbReference>
<evidence type="ECO:0000256" key="2">
    <source>
        <dbReference type="SAM" id="Phobius"/>
    </source>
</evidence>
<proteinExistence type="predicted"/>
<dbReference type="PROSITE" id="PS50097">
    <property type="entry name" value="BTB"/>
    <property type="match status" value="1"/>
</dbReference>
<comment type="caution">
    <text evidence="4">The sequence shown here is derived from an EMBL/GenBank/DDBJ whole genome shotgun (WGS) entry which is preliminary data.</text>
</comment>
<dbReference type="Pfam" id="PF00651">
    <property type="entry name" value="BTB"/>
    <property type="match status" value="1"/>
</dbReference>
<evidence type="ECO:0000256" key="1">
    <source>
        <dbReference type="PROSITE-ProRule" id="PRU00023"/>
    </source>
</evidence>
<dbReference type="EMBL" id="JAPDFW010000073">
    <property type="protein sequence ID" value="KAJ5073684.1"/>
    <property type="molecule type" value="Genomic_DNA"/>
</dbReference>
<evidence type="ECO:0000313" key="4">
    <source>
        <dbReference type="EMBL" id="KAJ5073684.1"/>
    </source>
</evidence>
<dbReference type="SUPFAM" id="SSF48403">
    <property type="entry name" value="Ankyrin repeat"/>
    <property type="match status" value="1"/>
</dbReference>
<dbReference type="Gene3D" id="1.25.40.20">
    <property type="entry name" value="Ankyrin repeat-containing domain"/>
    <property type="match status" value="1"/>
</dbReference>
<dbReference type="AlphaFoldDB" id="A0A9Q0LJQ7"/>
<feature type="transmembrane region" description="Helical" evidence="2">
    <location>
        <begin position="58"/>
        <end position="79"/>
    </location>
</feature>
<keyword evidence="2" id="KW-0472">Membrane</keyword>
<keyword evidence="5" id="KW-1185">Reference proteome</keyword>
<name>A0A9Q0LJQ7_ANAIG</name>
<evidence type="ECO:0000313" key="5">
    <source>
        <dbReference type="Proteomes" id="UP001149090"/>
    </source>
</evidence>
<dbReference type="OrthoDB" id="2306477at2759"/>
<accession>A0A9Q0LJQ7</accession>
<keyword evidence="2" id="KW-0812">Transmembrane</keyword>
<dbReference type="InterPro" id="IPR002110">
    <property type="entry name" value="Ankyrin_rpt"/>
</dbReference>
<dbReference type="InterPro" id="IPR000210">
    <property type="entry name" value="BTB/POZ_dom"/>
</dbReference>
<dbReference type="Proteomes" id="UP001149090">
    <property type="component" value="Unassembled WGS sequence"/>
</dbReference>
<dbReference type="Pfam" id="PF00023">
    <property type="entry name" value="Ank"/>
    <property type="match status" value="2"/>
</dbReference>
<dbReference type="InterPro" id="IPR011333">
    <property type="entry name" value="SKP1/BTB/POZ_sf"/>
</dbReference>
<dbReference type="SUPFAM" id="SSF54695">
    <property type="entry name" value="POZ domain"/>
    <property type="match status" value="1"/>
</dbReference>
<feature type="repeat" description="ANK" evidence="1">
    <location>
        <begin position="25"/>
        <end position="58"/>
    </location>
</feature>
<dbReference type="InterPro" id="IPR051481">
    <property type="entry name" value="BTB-POZ/Galectin-3-binding"/>
</dbReference>
<dbReference type="PANTHER" id="PTHR24410">
    <property type="entry name" value="HL07962P-RELATED"/>
    <property type="match status" value="1"/>
</dbReference>
<sequence>MLLAIKNKDIDSLKKYTTKQNLFLPNNSPLHVAISSKSGIQILSYLLSLGYNINETNVFLKICKYTFFMLVFLFFLHYACIFDDVDAISFLLKNGANPTCVNGQTANDLTYGRNTNEIILSFMSVVDDISKLFTNQELTDLEIKTASESVFAHSLIVKLRLEIDDLTTLLIILKSYLANEVKIFMKWVYGETPNEEETEKICSILEKIGINKEKFNEKTGRNGLLKDLIRLFQIEESKDFKIISEGIEINIHKVILLARSELYRGMFLSVNDKSNKVSDYSRKKPETVQALVNFLYTENLDPNLPKDILEELHDAHDYYQLSPHSSLPFLLDSLLDSN</sequence>
<dbReference type="Gene3D" id="3.30.710.10">
    <property type="entry name" value="Potassium Channel Kv1.1, Chain A"/>
    <property type="match status" value="1"/>
</dbReference>
<feature type="domain" description="BTB" evidence="3">
    <location>
        <begin position="238"/>
        <end position="304"/>
    </location>
</feature>